<evidence type="ECO:0000256" key="2">
    <source>
        <dbReference type="ARBA" id="ARBA00022771"/>
    </source>
</evidence>
<dbReference type="AlphaFoldDB" id="A0ABC8UZN7"/>
<name>A0ABC8UZN7_9AQUA</name>
<dbReference type="PROSITE" id="PS51292">
    <property type="entry name" value="ZF_RING_CH"/>
    <property type="match status" value="1"/>
</dbReference>
<evidence type="ECO:0000256" key="3">
    <source>
        <dbReference type="ARBA" id="ARBA00022833"/>
    </source>
</evidence>
<keyword evidence="4" id="KW-0472">Membrane</keyword>
<organism evidence="6 7">
    <name type="scientific">Ilex paraguariensis</name>
    <name type="common">yerba mate</name>
    <dbReference type="NCBI Taxonomy" id="185542"/>
    <lineage>
        <taxon>Eukaryota</taxon>
        <taxon>Viridiplantae</taxon>
        <taxon>Streptophyta</taxon>
        <taxon>Embryophyta</taxon>
        <taxon>Tracheophyta</taxon>
        <taxon>Spermatophyta</taxon>
        <taxon>Magnoliopsida</taxon>
        <taxon>eudicotyledons</taxon>
        <taxon>Gunneridae</taxon>
        <taxon>Pentapetalae</taxon>
        <taxon>asterids</taxon>
        <taxon>campanulids</taxon>
        <taxon>Aquifoliales</taxon>
        <taxon>Aquifoliaceae</taxon>
        <taxon>Ilex</taxon>
    </lineage>
</organism>
<dbReference type="Gene3D" id="3.30.40.10">
    <property type="entry name" value="Zinc/RING finger domain, C3HC4 (zinc finger)"/>
    <property type="match status" value="1"/>
</dbReference>
<dbReference type="EMBL" id="CAUOFW020009501">
    <property type="protein sequence ID" value="CAK9186097.1"/>
    <property type="molecule type" value="Genomic_DNA"/>
</dbReference>
<gene>
    <name evidence="6" type="ORF">ILEXP_LOCUS56574</name>
</gene>
<reference evidence="6 7" key="1">
    <citation type="submission" date="2024-02" db="EMBL/GenBank/DDBJ databases">
        <authorList>
            <person name="Vignale AGUSTIN F."/>
            <person name="Sosa J E."/>
            <person name="Modenutti C."/>
        </authorList>
    </citation>
    <scope>NUCLEOTIDE SEQUENCE [LARGE SCALE GENOMIC DNA]</scope>
</reference>
<protein>
    <recommendedName>
        <fullName evidence="5">RING-CH-type domain-containing protein</fullName>
    </recommendedName>
</protein>
<dbReference type="GO" id="GO:0008270">
    <property type="term" value="F:zinc ion binding"/>
    <property type="evidence" value="ECO:0007669"/>
    <property type="project" value="UniProtKB-KW"/>
</dbReference>
<keyword evidence="1" id="KW-0479">Metal-binding</keyword>
<keyword evidence="2" id="KW-0863">Zinc-finger</keyword>
<keyword evidence="4" id="KW-1133">Transmembrane helix</keyword>
<dbReference type="CDD" id="cd16495">
    <property type="entry name" value="RING_CH-C4HC3_MARCH"/>
    <property type="match status" value="1"/>
</dbReference>
<dbReference type="InterPro" id="IPR033275">
    <property type="entry name" value="MARCH-like"/>
</dbReference>
<dbReference type="SMART" id="SM00744">
    <property type="entry name" value="RINGv"/>
    <property type="match status" value="1"/>
</dbReference>
<sequence length="249" mass="28129">MTADNCGLQHSPDENLWGKTMSDHILLSADRLIKAATMEQMQREAFSDKGTSMQRVQYSSNTEIDDWNLNEFMFSNDEEEEKMECRICQEEDFVNKMEAPCGCIGSLKLAHRECIQQWCNEKKNTTCEICNQPYQAGYTTPSPPPPPPPSDTIITIRQVNLFDHRNDRRPSTFPAPATARAAEYLVDGEYDEFATPSGTRNAVIASTVLVFTAILMMKLAFSFVDEEDRSIGNIFSTKLAFILILDSDI</sequence>
<dbReference type="SUPFAM" id="SSF57850">
    <property type="entry name" value="RING/U-box"/>
    <property type="match status" value="1"/>
</dbReference>
<accession>A0ABC8UZN7</accession>
<evidence type="ECO:0000259" key="5">
    <source>
        <dbReference type="PROSITE" id="PS51292"/>
    </source>
</evidence>
<evidence type="ECO:0000256" key="1">
    <source>
        <dbReference type="ARBA" id="ARBA00022723"/>
    </source>
</evidence>
<evidence type="ECO:0000313" key="7">
    <source>
        <dbReference type="Proteomes" id="UP001642360"/>
    </source>
</evidence>
<dbReference type="PANTHER" id="PTHR23012">
    <property type="entry name" value="RING/FYVE/PHD ZINC FINGER DOMAIN-CONTAINING"/>
    <property type="match status" value="1"/>
</dbReference>
<keyword evidence="7" id="KW-1185">Reference proteome</keyword>
<keyword evidence="4" id="KW-0812">Transmembrane</keyword>
<evidence type="ECO:0000256" key="4">
    <source>
        <dbReference type="SAM" id="Phobius"/>
    </source>
</evidence>
<keyword evidence="3" id="KW-0862">Zinc</keyword>
<dbReference type="Pfam" id="PF12906">
    <property type="entry name" value="RINGv"/>
    <property type="match status" value="1"/>
</dbReference>
<proteinExistence type="predicted"/>
<dbReference type="InterPro" id="IPR011016">
    <property type="entry name" value="Znf_RING-CH"/>
</dbReference>
<comment type="caution">
    <text evidence="6">The sequence shown here is derived from an EMBL/GenBank/DDBJ whole genome shotgun (WGS) entry which is preliminary data.</text>
</comment>
<feature type="transmembrane region" description="Helical" evidence="4">
    <location>
        <begin position="202"/>
        <end position="221"/>
    </location>
</feature>
<dbReference type="Proteomes" id="UP001642360">
    <property type="component" value="Unassembled WGS sequence"/>
</dbReference>
<dbReference type="PANTHER" id="PTHR23012:SF215">
    <property type="entry name" value="RING_FYVE_PHD ZINC FINGER SUPERFAMILY PROTEIN"/>
    <property type="match status" value="1"/>
</dbReference>
<dbReference type="InterPro" id="IPR013083">
    <property type="entry name" value="Znf_RING/FYVE/PHD"/>
</dbReference>
<evidence type="ECO:0000313" key="6">
    <source>
        <dbReference type="EMBL" id="CAK9186097.1"/>
    </source>
</evidence>
<feature type="domain" description="RING-CH-type" evidence="5">
    <location>
        <begin position="77"/>
        <end position="137"/>
    </location>
</feature>